<evidence type="ECO:0000256" key="1">
    <source>
        <dbReference type="ARBA" id="ARBA00004651"/>
    </source>
</evidence>
<comment type="similarity">
    <text evidence="6">Belongs to the TVP38/TMEM64 family.</text>
</comment>
<dbReference type="PANTHER" id="PTHR12677:SF49">
    <property type="entry name" value="TVP38_TMEM64 FAMILY MEMBRANE PROTEIN"/>
    <property type="match status" value="1"/>
</dbReference>
<feature type="transmembrane region" description="Helical" evidence="6">
    <location>
        <begin position="170"/>
        <end position="189"/>
    </location>
</feature>
<organism evidence="8 9">
    <name type="scientific">Blautia pseudococcoides</name>
    <dbReference type="NCBI Taxonomy" id="1796616"/>
    <lineage>
        <taxon>Bacteria</taxon>
        <taxon>Bacillati</taxon>
        <taxon>Bacillota</taxon>
        <taxon>Clostridia</taxon>
        <taxon>Lachnospirales</taxon>
        <taxon>Lachnospiraceae</taxon>
        <taxon>Blautia</taxon>
    </lineage>
</organism>
<sequence length="195" mass="21847">MRIKQTENWKKWITAIFLLVCLAFCVLLFKAYLDGKFDSVDTLQKYIAGFGLMAPVILTAIQAAQVVLPILPGFLGCVVGAVMFGCMGGFWCNYIGISVGSIIAFLLARRYGQGLVSRMFPGKRYEKWADWAAKSKSYTGILFLGMVLPLFPDDYFCYFTGVTNMSVRKFVTIIVLGKPWCIFVYSLIFSNSLGR</sequence>
<keyword evidence="3 6" id="KW-0812">Transmembrane</keyword>
<evidence type="ECO:0000256" key="3">
    <source>
        <dbReference type="ARBA" id="ARBA00022692"/>
    </source>
</evidence>
<protein>
    <recommendedName>
        <fullName evidence="6">TVP38/TMEM64 family membrane protein</fullName>
    </recommendedName>
</protein>
<comment type="caution">
    <text evidence="6">Lacks conserved residue(s) required for the propagation of feature annotation.</text>
</comment>
<keyword evidence="2 6" id="KW-1003">Cell membrane</keyword>
<accession>A0A1C7I9R4</accession>
<keyword evidence="9" id="KW-1185">Reference proteome</keyword>
<evidence type="ECO:0000256" key="6">
    <source>
        <dbReference type="RuleBase" id="RU366058"/>
    </source>
</evidence>
<evidence type="ECO:0000313" key="8">
    <source>
        <dbReference type="EMBL" id="ANU75563.2"/>
    </source>
</evidence>
<evidence type="ECO:0000256" key="2">
    <source>
        <dbReference type="ARBA" id="ARBA00022475"/>
    </source>
</evidence>
<dbReference type="KEGG" id="byl:A4V09_07145"/>
<dbReference type="Pfam" id="PF09335">
    <property type="entry name" value="VTT_dom"/>
    <property type="match status" value="1"/>
</dbReference>
<evidence type="ECO:0000256" key="5">
    <source>
        <dbReference type="ARBA" id="ARBA00023136"/>
    </source>
</evidence>
<evidence type="ECO:0000256" key="4">
    <source>
        <dbReference type="ARBA" id="ARBA00022989"/>
    </source>
</evidence>
<dbReference type="InterPro" id="IPR032816">
    <property type="entry name" value="VTT_dom"/>
</dbReference>
<dbReference type="STRING" id="1796616.A4V09_07145"/>
<dbReference type="OrthoDB" id="371137at2"/>
<feature type="transmembrane region" description="Helical" evidence="6">
    <location>
        <begin position="45"/>
        <end position="61"/>
    </location>
</feature>
<dbReference type="AlphaFoldDB" id="A0A1C7I9R4"/>
<evidence type="ECO:0000259" key="7">
    <source>
        <dbReference type="Pfam" id="PF09335"/>
    </source>
</evidence>
<name>A0A1C7I9R4_9FIRM</name>
<keyword evidence="4 6" id="KW-1133">Transmembrane helix</keyword>
<comment type="subcellular location">
    <subcellularLocation>
        <location evidence="1 6">Cell membrane</location>
        <topology evidence="1 6">Multi-pass membrane protein</topology>
    </subcellularLocation>
</comment>
<keyword evidence="5 6" id="KW-0472">Membrane</keyword>
<dbReference type="EMBL" id="CP015405">
    <property type="protein sequence ID" value="ANU75563.2"/>
    <property type="molecule type" value="Genomic_DNA"/>
</dbReference>
<reference evidence="8" key="1">
    <citation type="submission" date="2017-04" db="EMBL/GenBank/DDBJ databases">
        <title>Complete Genome Sequences of Twelve Strains of a Stable Defined Moderately Diverse Mouse Microbiota 2 (sDMDMm2).</title>
        <authorList>
            <person name="Uchimura Y."/>
            <person name="Wyss M."/>
            <person name="Brugiroux S."/>
            <person name="Limenitakis J.P."/>
            <person name="Stecher B."/>
            <person name="McCoy K.D."/>
            <person name="Macpherson A.J."/>
        </authorList>
    </citation>
    <scope>NUCLEOTIDE SEQUENCE</scope>
    <source>
        <strain evidence="8">YL58</strain>
    </source>
</reference>
<dbReference type="InterPro" id="IPR015414">
    <property type="entry name" value="TMEM64"/>
</dbReference>
<feature type="domain" description="VTT" evidence="7">
    <location>
        <begin position="74"/>
        <end position="189"/>
    </location>
</feature>
<feature type="transmembrane region" description="Helical" evidence="6">
    <location>
        <begin position="12"/>
        <end position="33"/>
    </location>
</feature>
<gene>
    <name evidence="8" type="ORF">A4V09_07145</name>
</gene>
<dbReference type="PANTHER" id="PTHR12677">
    <property type="entry name" value="GOLGI APPARATUS MEMBRANE PROTEIN TVP38-RELATED"/>
    <property type="match status" value="1"/>
</dbReference>
<proteinExistence type="inferred from homology"/>
<evidence type="ECO:0000313" key="9">
    <source>
        <dbReference type="Proteomes" id="UP000092574"/>
    </source>
</evidence>
<dbReference type="GO" id="GO:0005886">
    <property type="term" value="C:plasma membrane"/>
    <property type="evidence" value="ECO:0007669"/>
    <property type="project" value="UniProtKB-SubCell"/>
</dbReference>
<dbReference type="Proteomes" id="UP000092574">
    <property type="component" value="Chromosome"/>
</dbReference>